<proteinExistence type="predicted"/>
<dbReference type="Proteomes" id="UP000188268">
    <property type="component" value="Unassembled WGS sequence"/>
</dbReference>
<keyword evidence="3" id="KW-1185">Reference proteome</keyword>
<gene>
    <name evidence="2" type="ORF">CCACVL1_16837</name>
</gene>
<evidence type="ECO:0000313" key="2">
    <source>
        <dbReference type="EMBL" id="OMO74313.1"/>
    </source>
</evidence>
<accession>A0A1R3HVE2</accession>
<dbReference type="Gramene" id="OMO74313">
    <property type="protein sequence ID" value="OMO74313"/>
    <property type="gene ID" value="CCACVL1_16837"/>
</dbReference>
<dbReference type="AlphaFoldDB" id="A0A1R3HVE2"/>
<comment type="caution">
    <text evidence="2">The sequence shown here is derived from an EMBL/GenBank/DDBJ whole genome shotgun (WGS) entry which is preliminary data.</text>
</comment>
<organism evidence="2 3">
    <name type="scientific">Corchorus capsularis</name>
    <name type="common">Jute</name>
    <dbReference type="NCBI Taxonomy" id="210143"/>
    <lineage>
        <taxon>Eukaryota</taxon>
        <taxon>Viridiplantae</taxon>
        <taxon>Streptophyta</taxon>
        <taxon>Embryophyta</taxon>
        <taxon>Tracheophyta</taxon>
        <taxon>Spermatophyta</taxon>
        <taxon>Magnoliopsida</taxon>
        <taxon>eudicotyledons</taxon>
        <taxon>Gunneridae</taxon>
        <taxon>Pentapetalae</taxon>
        <taxon>rosids</taxon>
        <taxon>malvids</taxon>
        <taxon>Malvales</taxon>
        <taxon>Malvaceae</taxon>
        <taxon>Grewioideae</taxon>
        <taxon>Apeibeae</taxon>
        <taxon>Corchorus</taxon>
    </lineage>
</organism>
<name>A0A1R3HVE2_COCAP</name>
<feature type="region of interest" description="Disordered" evidence="1">
    <location>
        <begin position="1"/>
        <end position="24"/>
    </location>
</feature>
<reference evidence="2 3" key="1">
    <citation type="submission" date="2013-09" db="EMBL/GenBank/DDBJ databases">
        <title>Corchorus capsularis genome sequencing.</title>
        <authorList>
            <person name="Alam M."/>
            <person name="Haque M.S."/>
            <person name="Islam M.S."/>
            <person name="Emdad E.M."/>
            <person name="Islam M.M."/>
            <person name="Ahmed B."/>
            <person name="Halim A."/>
            <person name="Hossen Q.M.M."/>
            <person name="Hossain M.Z."/>
            <person name="Ahmed R."/>
            <person name="Khan M.M."/>
            <person name="Islam R."/>
            <person name="Rashid M.M."/>
            <person name="Khan S.A."/>
            <person name="Rahman M.S."/>
            <person name="Alam M."/>
        </authorList>
    </citation>
    <scope>NUCLEOTIDE SEQUENCE [LARGE SCALE GENOMIC DNA]</scope>
    <source>
        <strain evidence="3">cv. CVL-1</strain>
        <tissue evidence="2">Whole seedling</tissue>
    </source>
</reference>
<dbReference type="EMBL" id="AWWV01011122">
    <property type="protein sequence ID" value="OMO74313.1"/>
    <property type="molecule type" value="Genomic_DNA"/>
</dbReference>
<evidence type="ECO:0000313" key="3">
    <source>
        <dbReference type="Proteomes" id="UP000188268"/>
    </source>
</evidence>
<sequence length="24" mass="2796">MSRKVAHGARKSQERSAKRRNLKT</sequence>
<evidence type="ECO:0000256" key="1">
    <source>
        <dbReference type="SAM" id="MobiDB-lite"/>
    </source>
</evidence>
<protein>
    <submittedName>
        <fullName evidence="2">Uncharacterized protein</fullName>
    </submittedName>
</protein>
<feature type="compositionally biased region" description="Basic residues" evidence="1">
    <location>
        <begin position="1"/>
        <end position="10"/>
    </location>
</feature>